<feature type="chain" id="PRO_5008889979" evidence="5">
    <location>
        <begin position="25"/>
        <end position="501"/>
    </location>
</feature>
<evidence type="ECO:0000256" key="3">
    <source>
        <dbReference type="ARBA" id="ARBA00022448"/>
    </source>
</evidence>
<name>A0A1C7NWL4_9HYPH</name>
<keyword evidence="4 5" id="KW-0732">Signal</keyword>
<comment type="subcellular location">
    <subcellularLocation>
        <location evidence="1">Periplasm</location>
    </subcellularLocation>
</comment>
<dbReference type="PIRSF" id="PIRSF002741">
    <property type="entry name" value="MppA"/>
    <property type="match status" value="1"/>
</dbReference>
<evidence type="ECO:0000256" key="5">
    <source>
        <dbReference type="SAM" id="SignalP"/>
    </source>
</evidence>
<dbReference type="Gene3D" id="3.40.190.10">
    <property type="entry name" value="Periplasmic binding protein-like II"/>
    <property type="match status" value="1"/>
</dbReference>
<dbReference type="Pfam" id="PF00496">
    <property type="entry name" value="SBP_bac_5"/>
    <property type="match status" value="1"/>
</dbReference>
<dbReference type="GO" id="GO:1904680">
    <property type="term" value="F:peptide transmembrane transporter activity"/>
    <property type="evidence" value="ECO:0007669"/>
    <property type="project" value="TreeGrafter"/>
</dbReference>
<dbReference type="RefSeq" id="WP_068956258.1">
    <property type="nucleotide sequence ID" value="NZ_LGLV01000014.1"/>
</dbReference>
<proteinExistence type="inferred from homology"/>
<dbReference type="PANTHER" id="PTHR30290:SF9">
    <property type="entry name" value="OLIGOPEPTIDE-BINDING PROTEIN APPA"/>
    <property type="match status" value="1"/>
</dbReference>
<keyword evidence="8" id="KW-1185">Reference proteome</keyword>
<dbReference type="SUPFAM" id="SSF53850">
    <property type="entry name" value="Periplasmic binding protein-like II"/>
    <property type="match status" value="1"/>
</dbReference>
<evidence type="ECO:0000256" key="1">
    <source>
        <dbReference type="ARBA" id="ARBA00004418"/>
    </source>
</evidence>
<dbReference type="OrthoDB" id="9803988at2"/>
<dbReference type="Gene3D" id="3.10.105.10">
    <property type="entry name" value="Dipeptide-binding Protein, Domain 3"/>
    <property type="match status" value="1"/>
</dbReference>
<dbReference type="PATRIC" id="fig|1612624.7.peg.1882"/>
<evidence type="ECO:0000259" key="6">
    <source>
        <dbReference type="Pfam" id="PF00496"/>
    </source>
</evidence>
<dbReference type="STRING" id="1612624.ADU59_21165"/>
<accession>A0A1C7NWL4</accession>
<dbReference type="PANTHER" id="PTHR30290">
    <property type="entry name" value="PERIPLASMIC BINDING COMPONENT OF ABC TRANSPORTER"/>
    <property type="match status" value="1"/>
</dbReference>
<dbReference type="InterPro" id="IPR030678">
    <property type="entry name" value="Peptide/Ni-bd"/>
</dbReference>
<dbReference type="GO" id="GO:0015833">
    <property type="term" value="P:peptide transport"/>
    <property type="evidence" value="ECO:0007669"/>
    <property type="project" value="TreeGrafter"/>
</dbReference>
<dbReference type="Gene3D" id="3.90.76.10">
    <property type="entry name" value="Dipeptide-binding Protein, Domain 1"/>
    <property type="match status" value="1"/>
</dbReference>
<dbReference type="InterPro" id="IPR000914">
    <property type="entry name" value="SBP_5_dom"/>
</dbReference>
<feature type="domain" description="Solute-binding protein family 5" evidence="6">
    <location>
        <begin position="70"/>
        <end position="422"/>
    </location>
</feature>
<dbReference type="EMBL" id="LGLV01000014">
    <property type="protein sequence ID" value="OBZ93379.1"/>
    <property type="molecule type" value="Genomic_DNA"/>
</dbReference>
<organism evidence="7 8">
    <name type="scientific">Pararhizobium polonicum</name>
    <dbReference type="NCBI Taxonomy" id="1612624"/>
    <lineage>
        <taxon>Bacteria</taxon>
        <taxon>Pseudomonadati</taxon>
        <taxon>Pseudomonadota</taxon>
        <taxon>Alphaproteobacteria</taxon>
        <taxon>Hyphomicrobiales</taxon>
        <taxon>Rhizobiaceae</taxon>
        <taxon>Rhizobium/Agrobacterium group</taxon>
        <taxon>Pararhizobium</taxon>
    </lineage>
</organism>
<reference evidence="7 8" key="1">
    <citation type="journal article" date="2016" name="Syst. Appl. Microbiol.">
        <title>Pararhizobium polonicum sp. nov. isolated from tumors on stone fruit rootstocks.</title>
        <authorList>
            <person name="Pulawska J."/>
            <person name="Kuzmanovic N."/>
            <person name="Willems A."/>
            <person name="Pothier J.F."/>
        </authorList>
    </citation>
    <scope>NUCLEOTIDE SEQUENCE [LARGE SCALE GENOMIC DNA]</scope>
    <source>
        <strain evidence="7 8">F5.1</strain>
    </source>
</reference>
<dbReference type="Proteomes" id="UP000093111">
    <property type="component" value="Unassembled WGS sequence"/>
</dbReference>
<dbReference type="GO" id="GO:0043190">
    <property type="term" value="C:ATP-binding cassette (ABC) transporter complex"/>
    <property type="evidence" value="ECO:0007669"/>
    <property type="project" value="InterPro"/>
</dbReference>
<feature type="signal peptide" evidence="5">
    <location>
        <begin position="1"/>
        <end position="24"/>
    </location>
</feature>
<protein>
    <submittedName>
        <fullName evidence="7">Peptide ABC transporter</fullName>
    </submittedName>
</protein>
<evidence type="ECO:0000256" key="2">
    <source>
        <dbReference type="ARBA" id="ARBA00005695"/>
    </source>
</evidence>
<dbReference type="AlphaFoldDB" id="A0A1C7NWL4"/>
<evidence type="ECO:0000313" key="7">
    <source>
        <dbReference type="EMBL" id="OBZ93379.1"/>
    </source>
</evidence>
<dbReference type="InterPro" id="IPR039424">
    <property type="entry name" value="SBP_5"/>
</dbReference>
<sequence>MRLKNLVLAAMLAASSLVAVPSLAAAKDLLVVDFIAEPSSLDPHVQWNTDSFNVYRNIFDNLLTRDDKGEIAPQIATEWKYLSDTEVEFKIRSDVKFHDGKPLTAEDVAFSVKRITDKAFASPQIGQFNQISDAVAKDATTVILTTKGPYPVLLAQLTKLSIVPKHVVEAVTKDEFNLNPVGSGPYKFEKWNRGVEVIVARNDDYWGKKGVFPKVAFRAVPDGSTRIANLQAGATDLASNMNNDLAAQIEGSGGSKVLPVRGERLAFFSLNVNKPPLNDKRVRLAIAHAIDKQGIVEGILGGFDAPLDELTSPVSFGYVEGIKAPEFNPEKAKEILAEVGESAKTEFSLLTTPTYDQRVVQAIQQMLTDVGLNVTIQSTDMGNWMQQMQSGPETIPASSFGRWSCGCQDADGTLYPLLHSSSSWSNIKDERIDKALDEARATIDPAKRLALYKTVHEIVAEENYIIPLYQASVIYGAAKDVEFSPLPNENLFLNRIGWSGK</sequence>
<keyword evidence="3" id="KW-0813">Transport</keyword>
<evidence type="ECO:0000313" key="8">
    <source>
        <dbReference type="Proteomes" id="UP000093111"/>
    </source>
</evidence>
<dbReference type="GO" id="GO:0030288">
    <property type="term" value="C:outer membrane-bounded periplasmic space"/>
    <property type="evidence" value="ECO:0007669"/>
    <property type="project" value="UniProtKB-ARBA"/>
</dbReference>
<evidence type="ECO:0000256" key="4">
    <source>
        <dbReference type="ARBA" id="ARBA00022729"/>
    </source>
</evidence>
<comment type="similarity">
    <text evidence="2">Belongs to the bacterial solute-binding protein 5 family.</text>
</comment>
<comment type="caution">
    <text evidence="7">The sequence shown here is derived from an EMBL/GenBank/DDBJ whole genome shotgun (WGS) entry which is preliminary data.</text>
</comment>
<gene>
    <name evidence="7" type="ORF">ADU59_21165</name>
</gene>